<proteinExistence type="predicted"/>
<evidence type="ECO:0000313" key="1">
    <source>
        <dbReference type="EMBL" id="KAK9950730.1"/>
    </source>
</evidence>
<reference evidence="1 2" key="1">
    <citation type="journal article" date="2023" name="G3 (Bethesda)">
        <title>A chromosome-length genome assembly and annotation of blackberry (Rubus argutus, cv. 'Hillquist').</title>
        <authorList>
            <person name="Bruna T."/>
            <person name="Aryal R."/>
            <person name="Dudchenko O."/>
            <person name="Sargent D.J."/>
            <person name="Mead D."/>
            <person name="Buti M."/>
            <person name="Cavallini A."/>
            <person name="Hytonen T."/>
            <person name="Andres J."/>
            <person name="Pham M."/>
            <person name="Weisz D."/>
            <person name="Mascagni F."/>
            <person name="Usai G."/>
            <person name="Natali L."/>
            <person name="Bassil N."/>
            <person name="Fernandez G.E."/>
            <person name="Lomsadze A."/>
            <person name="Armour M."/>
            <person name="Olukolu B."/>
            <person name="Poorten T."/>
            <person name="Britton C."/>
            <person name="Davik J."/>
            <person name="Ashrafi H."/>
            <person name="Aiden E.L."/>
            <person name="Borodovsky M."/>
            <person name="Worthington M."/>
        </authorList>
    </citation>
    <scope>NUCLEOTIDE SEQUENCE [LARGE SCALE GENOMIC DNA]</scope>
    <source>
        <strain evidence="1">PI 553951</strain>
    </source>
</reference>
<organism evidence="1 2">
    <name type="scientific">Rubus argutus</name>
    <name type="common">Southern blackberry</name>
    <dbReference type="NCBI Taxonomy" id="59490"/>
    <lineage>
        <taxon>Eukaryota</taxon>
        <taxon>Viridiplantae</taxon>
        <taxon>Streptophyta</taxon>
        <taxon>Embryophyta</taxon>
        <taxon>Tracheophyta</taxon>
        <taxon>Spermatophyta</taxon>
        <taxon>Magnoliopsida</taxon>
        <taxon>eudicotyledons</taxon>
        <taxon>Gunneridae</taxon>
        <taxon>Pentapetalae</taxon>
        <taxon>rosids</taxon>
        <taxon>fabids</taxon>
        <taxon>Rosales</taxon>
        <taxon>Rosaceae</taxon>
        <taxon>Rosoideae</taxon>
        <taxon>Rosoideae incertae sedis</taxon>
        <taxon>Rubus</taxon>
    </lineage>
</organism>
<keyword evidence="2" id="KW-1185">Reference proteome</keyword>
<evidence type="ECO:0000313" key="2">
    <source>
        <dbReference type="Proteomes" id="UP001457282"/>
    </source>
</evidence>
<dbReference type="AlphaFoldDB" id="A0AAW1YPN4"/>
<sequence>MEARQRGEERENCLDRRQLERLAVRRLMVVWVCGDAARRCCELGSLRQKQWVTGLSMGWLELLRSMPSEARRGGEERARARCGLSRDGLEGGADGSRWIGYGDGDFGQRRDGKLPWVWGRRSEQRSPRVGQGFGNWISSEGSKGCEWLIMAVSLNGLVVELEGTGLFEMVSVIWLHGFMVVSRCSLDLNLK</sequence>
<dbReference type="EMBL" id="JBEDUW010000001">
    <property type="protein sequence ID" value="KAK9950730.1"/>
    <property type="molecule type" value="Genomic_DNA"/>
</dbReference>
<comment type="caution">
    <text evidence="1">The sequence shown here is derived from an EMBL/GenBank/DDBJ whole genome shotgun (WGS) entry which is preliminary data.</text>
</comment>
<name>A0AAW1YPN4_RUBAR</name>
<dbReference type="Proteomes" id="UP001457282">
    <property type="component" value="Unassembled WGS sequence"/>
</dbReference>
<gene>
    <name evidence="1" type="ORF">M0R45_006202</name>
</gene>
<protein>
    <submittedName>
        <fullName evidence="1">Uncharacterized protein</fullName>
    </submittedName>
</protein>
<accession>A0AAW1YPN4</accession>